<dbReference type="Proteomes" id="UP001152523">
    <property type="component" value="Unassembled WGS sequence"/>
</dbReference>
<evidence type="ECO:0000313" key="4">
    <source>
        <dbReference type="EMBL" id="CAH9105219.1"/>
    </source>
</evidence>
<dbReference type="InterPro" id="IPR016181">
    <property type="entry name" value="Acyl_CoA_acyltransferase"/>
</dbReference>
<organism evidence="4 5">
    <name type="scientific">Cuscuta epithymum</name>
    <dbReference type="NCBI Taxonomy" id="186058"/>
    <lineage>
        <taxon>Eukaryota</taxon>
        <taxon>Viridiplantae</taxon>
        <taxon>Streptophyta</taxon>
        <taxon>Embryophyta</taxon>
        <taxon>Tracheophyta</taxon>
        <taxon>Spermatophyta</taxon>
        <taxon>Magnoliopsida</taxon>
        <taxon>eudicotyledons</taxon>
        <taxon>Gunneridae</taxon>
        <taxon>Pentapetalae</taxon>
        <taxon>asterids</taxon>
        <taxon>lamiids</taxon>
        <taxon>Solanales</taxon>
        <taxon>Convolvulaceae</taxon>
        <taxon>Cuscuteae</taxon>
        <taxon>Cuscuta</taxon>
        <taxon>Cuscuta subgen. Cuscuta</taxon>
    </lineage>
</organism>
<dbReference type="PANTHER" id="PTHR10545">
    <property type="entry name" value="DIAMINE N-ACETYLTRANSFERASE"/>
    <property type="match status" value="1"/>
</dbReference>
<dbReference type="EMBL" id="CAMAPF010000129">
    <property type="protein sequence ID" value="CAH9105219.1"/>
    <property type="molecule type" value="Genomic_DNA"/>
</dbReference>
<name>A0AAV0DRR1_9ASTE</name>
<comment type="caution">
    <text evidence="4">The sequence shown here is derived from an EMBL/GenBank/DDBJ whole genome shotgun (WGS) entry which is preliminary data.</text>
</comment>
<evidence type="ECO:0000256" key="2">
    <source>
        <dbReference type="ARBA" id="ARBA00023315"/>
    </source>
</evidence>
<dbReference type="GO" id="GO:0008080">
    <property type="term" value="F:N-acetyltransferase activity"/>
    <property type="evidence" value="ECO:0007669"/>
    <property type="project" value="TreeGrafter"/>
</dbReference>
<accession>A0AAV0DRR1</accession>
<reference evidence="4" key="1">
    <citation type="submission" date="2022-07" db="EMBL/GenBank/DDBJ databases">
        <authorList>
            <person name="Macas J."/>
            <person name="Novak P."/>
            <person name="Neumann P."/>
        </authorList>
    </citation>
    <scope>NUCLEOTIDE SEQUENCE</scope>
</reference>
<feature type="domain" description="N-acetyltransferase" evidence="3">
    <location>
        <begin position="93"/>
        <end position="248"/>
    </location>
</feature>
<keyword evidence="1" id="KW-0808">Transferase</keyword>
<dbReference type="PANTHER" id="PTHR10545:SF59">
    <property type="entry name" value="ACETYLTRANSFERASE NATA1-LIKE-RELATED"/>
    <property type="match status" value="1"/>
</dbReference>
<evidence type="ECO:0000256" key="1">
    <source>
        <dbReference type="ARBA" id="ARBA00022679"/>
    </source>
</evidence>
<dbReference type="InterPro" id="IPR000182">
    <property type="entry name" value="GNAT_dom"/>
</dbReference>
<sequence>MTYPGRPDMHGSYSIATMQSFSQPPEHSGSRRLHARVRLPTKTDVPHLHKLMQQMASYHNYTQVFTATETSISANLFGSNAASPSGPPPFYSATALLLEVSRSPLAGSSSHNVFCPVLKAVDLLEFVDDEESEKYLSPEEDGNGGGGVVVAGYVLFYPSYSGYFRSPSIFMENLYVKECYRGIGLGKMLFSAVASKAAALGFCTVDWLVVGWNEEAIQFYRGMGGQIMADVKRFRLSGEALLAYVNPEAK</sequence>
<dbReference type="InterPro" id="IPR051016">
    <property type="entry name" value="Diverse_Substrate_AcTransf"/>
</dbReference>
<proteinExistence type="predicted"/>
<protein>
    <recommendedName>
        <fullName evidence="3">N-acetyltransferase domain-containing protein</fullName>
    </recommendedName>
</protein>
<dbReference type="PROSITE" id="PS51186">
    <property type="entry name" value="GNAT"/>
    <property type="match status" value="1"/>
</dbReference>
<dbReference type="AlphaFoldDB" id="A0AAV0DRR1"/>
<evidence type="ECO:0000313" key="5">
    <source>
        <dbReference type="Proteomes" id="UP001152523"/>
    </source>
</evidence>
<dbReference type="SUPFAM" id="SSF55729">
    <property type="entry name" value="Acyl-CoA N-acyltransferases (Nat)"/>
    <property type="match status" value="1"/>
</dbReference>
<keyword evidence="5" id="KW-1185">Reference proteome</keyword>
<evidence type="ECO:0000259" key="3">
    <source>
        <dbReference type="PROSITE" id="PS51186"/>
    </source>
</evidence>
<dbReference type="Gene3D" id="3.40.630.30">
    <property type="match status" value="1"/>
</dbReference>
<gene>
    <name evidence="4" type="ORF">CEPIT_LOCUS17099</name>
</gene>
<dbReference type="Pfam" id="PF00583">
    <property type="entry name" value="Acetyltransf_1"/>
    <property type="match status" value="1"/>
</dbReference>
<keyword evidence="2" id="KW-0012">Acyltransferase</keyword>